<dbReference type="Proteomes" id="UP000237481">
    <property type="component" value="Unassembled WGS sequence"/>
</dbReference>
<feature type="signal peptide" evidence="2">
    <location>
        <begin position="1"/>
        <end position="19"/>
    </location>
</feature>
<dbReference type="PANTHER" id="PTHR20963:SF43">
    <property type="entry name" value="PUTATIVE (AFU_ORTHOLOGUE AFUA_7G01240)-RELATED"/>
    <property type="match status" value="1"/>
</dbReference>
<organism evidence="3 4">
    <name type="scientific">Tolypocladium paradoxum</name>
    <dbReference type="NCBI Taxonomy" id="94208"/>
    <lineage>
        <taxon>Eukaryota</taxon>
        <taxon>Fungi</taxon>
        <taxon>Dikarya</taxon>
        <taxon>Ascomycota</taxon>
        <taxon>Pezizomycotina</taxon>
        <taxon>Sordariomycetes</taxon>
        <taxon>Hypocreomycetidae</taxon>
        <taxon>Hypocreales</taxon>
        <taxon>Ophiocordycipitaceae</taxon>
        <taxon>Tolypocladium</taxon>
    </lineage>
</organism>
<protein>
    <submittedName>
        <fullName evidence="3">3-phytase A</fullName>
    </submittedName>
</protein>
<dbReference type="STRING" id="94208.A0A2S4LBG2"/>
<dbReference type="GO" id="GO:0003993">
    <property type="term" value="F:acid phosphatase activity"/>
    <property type="evidence" value="ECO:0007669"/>
    <property type="project" value="TreeGrafter"/>
</dbReference>
<dbReference type="PANTHER" id="PTHR20963">
    <property type="entry name" value="MULTIPLE INOSITOL POLYPHOSPHATE PHOSPHATASE-RELATED"/>
    <property type="match status" value="1"/>
</dbReference>
<keyword evidence="2" id="KW-0732">Signal</keyword>
<keyword evidence="1" id="KW-0378">Hydrolase</keyword>
<name>A0A2S4LBG2_9HYPO</name>
<evidence type="ECO:0000313" key="3">
    <source>
        <dbReference type="EMBL" id="POR39768.1"/>
    </source>
</evidence>
<dbReference type="CDD" id="cd07061">
    <property type="entry name" value="HP_HAP_like"/>
    <property type="match status" value="1"/>
</dbReference>
<proteinExistence type="predicted"/>
<dbReference type="InterPro" id="IPR029033">
    <property type="entry name" value="His_PPase_superfam"/>
</dbReference>
<reference evidence="3 4" key="1">
    <citation type="submission" date="2018-01" db="EMBL/GenBank/DDBJ databases">
        <title>Harnessing the power of phylogenomics to disentangle the directionality and signatures of interkingdom host jumping in the parasitic fungal genus Tolypocladium.</title>
        <authorList>
            <person name="Quandt C.A."/>
            <person name="Patterson W."/>
            <person name="Spatafora J.W."/>
        </authorList>
    </citation>
    <scope>NUCLEOTIDE SEQUENCE [LARGE SCALE GENOMIC DNA]</scope>
    <source>
        <strain evidence="3 4">NRBC 100945</strain>
    </source>
</reference>
<evidence type="ECO:0000256" key="2">
    <source>
        <dbReference type="SAM" id="SignalP"/>
    </source>
</evidence>
<evidence type="ECO:0000256" key="1">
    <source>
        <dbReference type="ARBA" id="ARBA00022801"/>
    </source>
</evidence>
<dbReference type="OrthoDB" id="6509975at2759"/>
<accession>A0A2S4LBG2</accession>
<gene>
    <name evidence="3" type="ORF">TPAR_00052</name>
</gene>
<dbReference type="Gene3D" id="3.40.50.1240">
    <property type="entry name" value="Phosphoglycerate mutase-like"/>
    <property type="match status" value="1"/>
</dbReference>
<dbReference type="Pfam" id="PF00328">
    <property type="entry name" value="His_Phos_2"/>
    <property type="match status" value="1"/>
</dbReference>
<sequence length="543" mass="59003">MHFAQFAAVVVGFSGASAAARVVTDISSIYRSWGELSVYADNAEDAFGVHSVGLPDGCQIESVSTLQRHAQRFPDSVDGAVTGGFAEKVANFTKAGNNTGGSCNAFTGPLKFLNTFNYIMNDTGLLTGQGAAAEFAAGVAFWNRYGRTLYNASVAQLQYDASFPNGTARPAVTLRTTGQSRIENSQINWALGFFGPSFNATPGPKLTELTSPFKVVIIPEGGTENNTLASYDSCFNDNGQENSNIAARHQEAYKKSYLRSAAHRLQAYAPSGFTFTHQDAYAMQMTCAYEYSFIGMSDFCGLFTAEEWAGFENVLDIQYYYLYSFGNPTGRAQGIGYLQELMARLTHHYITSSNSSVNSTLDGNPASFPLGQQIYADFTHDDIIISALTAMSMDYLKDAPTLTKFPPSPDRHFILSHLTPFGANLVTETIGCSSADPVAVADHRVQYSPTQYGYDASNATHKFIRMRLNNGILPLNTIRGGMCGDATGGRVDGLCEMGAFLKSQEDSYKLSNYDYACFGNYTIANSTKGIDYDGTIFEGKEYH</sequence>
<dbReference type="EMBL" id="PKSG01000003">
    <property type="protein sequence ID" value="POR39768.1"/>
    <property type="molecule type" value="Genomic_DNA"/>
</dbReference>
<feature type="chain" id="PRO_5015766170" evidence="2">
    <location>
        <begin position="20"/>
        <end position="543"/>
    </location>
</feature>
<dbReference type="AlphaFoldDB" id="A0A2S4LBG2"/>
<keyword evidence="4" id="KW-1185">Reference proteome</keyword>
<dbReference type="SUPFAM" id="SSF53254">
    <property type="entry name" value="Phosphoglycerate mutase-like"/>
    <property type="match status" value="1"/>
</dbReference>
<dbReference type="InterPro" id="IPR000560">
    <property type="entry name" value="His_Pase_clade-2"/>
</dbReference>
<evidence type="ECO:0000313" key="4">
    <source>
        <dbReference type="Proteomes" id="UP000237481"/>
    </source>
</evidence>
<comment type="caution">
    <text evidence="3">The sequence shown here is derived from an EMBL/GenBank/DDBJ whole genome shotgun (WGS) entry which is preliminary data.</text>
</comment>